<reference evidence="1" key="1">
    <citation type="submission" date="2022-03" db="EMBL/GenBank/DDBJ databases">
        <authorList>
            <person name="Lindestad O."/>
        </authorList>
    </citation>
    <scope>NUCLEOTIDE SEQUENCE</scope>
</reference>
<organism evidence="1 2">
    <name type="scientific">Pararge aegeria aegeria</name>
    <dbReference type="NCBI Taxonomy" id="348720"/>
    <lineage>
        <taxon>Eukaryota</taxon>
        <taxon>Metazoa</taxon>
        <taxon>Ecdysozoa</taxon>
        <taxon>Arthropoda</taxon>
        <taxon>Hexapoda</taxon>
        <taxon>Insecta</taxon>
        <taxon>Pterygota</taxon>
        <taxon>Neoptera</taxon>
        <taxon>Endopterygota</taxon>
        <taxon>Lepidoptera</taxon>
        <taxon>Glossata</taxon>
        <taxon>Ditrysia</taxon>
        <taxon>Papilionoidea</taxon>
        <taxon>Nymphalidae</taxon>
        <taxon>Satyrinae</taxon>
        <taxon>Satyrini</taxon>
        <taxon>Parargina</taxon>
        <taxon>Pararge</taxon>
    </lineage>
</organism>
<protein>
    <submittedName>
        <fullName evidence="1">Jg17904 protein</fullName>
    </submittedName>
</protein>
<sequence>MKIAEDPSCPECGEVETSFHFIAECPMYALYALVRWELQGKDSISVEDLANLSIGDILRFTKETGRFQGGCCQDTSKPVSQHGE</sequence>
<evidence type="ECO:0000313" key="2">
    <source>
        <dbReference type="Proteomes" id="UP000838756"/>
    </source>
</evidence>
<dbReference type="OrthoDB" id="5419617at2759"/>
<accession>A0A8S4SRA7</accession>
<dbReference type="EMBL" id="CAKXAJ010026561">
    <property type="protein sequence ID" value="CAH2270051.1"/>
    <property type="molecule type" value="Genomic_DNA"/>
</dbReference>
<evidence type="ECO:0000313" key="1">
    <source>
        <dbReference type="EMBL" id="CAH2270051.1"/>
    </source>
</evidence>
<dbReference type="Proteomes" id="UP000838756">
    <property type="component" value="Unassembled WGS sequence"/>
</dbReference>
<name>A0A8S4SRA7_9NEOP</name>
<dbReference type="AlphaFoldDB" id="A0A8S4SRA7"/>
<proteinExistence type="predicted"/>
<gene>
    <name evidence="1" type="primary">jg17904</name>
    <name evidence="1" type="ORF">PAEG_LOCUS27975</name>
</gene>
<comment type="caution">
    <text evidence="1">The sequence shown here is derived from an EMBL/GenBank/DDBJ whole genome shotgun (WGS) entry which is preliminary data.</text>
</comment>
<keyword evidence="2" id="KW-1185">Reference proteome</keyword>